<keyword evidence="3" id="KW-1185">Reference proteome</keyword>
<dbReference type="SUPFAM" id="SSF54695">
    <property type="entry name" value="POZ domain"/>
    <property type="match status" value="1"/>
</dbReference>
<dbReference type="OrthoDB" id="17470at2759"/>
<name>A0A8J4Q0T5_9MYCE</name>
<dbReference type="AlphaFoldDB" id="A0A8J4Q0T5"/>
<dbReference type="Pfam" id="PF02214">
    <property type="entry name" value="BTB_2"/>
    <property type="match status" value="1"/>
</dbReference>
<evidence type="ECO:0000313" key="2">
    <source>
        <dbReference type="EMBL" id="KAF2077706.1"/>
    </source>
</evidence>
<dbReference type="PANTHER" id="PTHR11145:SF8">
    <property type="entry name" value="RE57120P"/>
    <property type="match status" value="1"/>
</dbReference>
<dbReference type="InterPro" id="IPR045068">
    <property type="entry name" value="BACURD1-3"/>
</dbReference>
<sequence>MENKNRRKHIAESINGLKSLILEDINLISQEVEHLEQRKKDLLDVKKVIDESMIPDPIILDVGGKKFKNTKSTLRKIPGSYFDVMLSGEIDIKPMIDKPNTYFIDRDPTYFSYILNYLREDGKVFINDYLRLEIRKEMLFYRLLDPKVILPKEAFRTFPQWNDSREFKLIFKASEHGFKAESFHEDCDGKEDNYNH</sequence>
<dbReference type="GO" id="GO:0051260">
    <property type="term" value="P:protein homooligomerization"/>
    <property type="evidence" value="ECO:0007669"/>
    <property type="project" value="InterPro"/>
</dbReference>
<dbReference type="PANTHER" id="PTHR11145">
    <property type="entry name" value="BTB/POZ DOMAIN-CONTAINING ADAPTER FOR CUL3-MEDIATED RHOA DEGRADATION PROTEIN FAMILY MEMBER"/>
    <property type="match status" value="1"/>
</dbReference>
<accession>A0A8J4Q0T5</accession>
<reference evidence="2" key="1">
    <citation type="submission" date="2020-01" db="EMBL/GenBank/DDBJ databases">
        <title>Development of genomics and gene disruption for Polysphondylium violaceum indicates a role for the polyketide synthase stlB in stalk morphogenesis.</title>
        <authorList>
            <person name="Narita B."/>
            <person name="Kawabe Y."/>
            <person name="Kin K."/>
            <person name="Saito T."/>
            <person name="Gibbs R."/>
            <person name="Kuspa A."/>
            <person name="Muzny D."/>
            <person name="Queller D."/>
            <person name="Richards S."/>
            <person name="Strassman J."/>
            <person name="Sucgang R."/>
            <person name="Worley K."/>
            <person name="Schaap P."/>
        </authorList>
    </citation>
    <scope>NUCLEOTIDE SEQUENCE</scope>
    <source>
        <strain evidence="2">QSvi11</strain>
    </source>
</reference>
<dbReference type="Gene3D" id="3.30.710.10">
    <property type="entry name" value="Potassium Channel Kv1.1, Chain A"/>
    <property type="match status" value="1"/>
</dbReference>
<protein>
    <recommendedName>
        <fullName evidence="1">Potassium channel tetramerisation-type BTB domain-containing protein</fullName>
    </recommendedName>
</protein>
<gene>
    <name evidence="2" type="ORF">CYY_001023</name>
</gene>
<organism evidence="2 3">
    <name type="scientific">Polysphondylium violaceum</name>
    <dbReference type="NCBI Taxonomy" id="133409"/>
    <lineage>
        <taxon>Eukaryota</taxon>
        <taxon>Amoebozoa</taxon>
        <taxon>Evosea</taxon>
        <taxon>Eumycetozoa</taxon>
        <taxon>Dictyostelia</taxon>
        <taxon>Dictyosteliales</taxon>
        <taxon>Dictyosteliaceae</taxon>
        <taxon>Polysphondylium</taxon>
    </lineage>
</organism>
<feature type="domain" description="Potassium channel tetramerisation-type BTB" evidence="1">
    <location>
        <begin position="58"/>
        <end position="144"/>
    </location>
</feature>
<dbReference type="Proteomes" id="UP000695562">
    <property type="component" value="Unassembled WGS sequence"/>
</dbReference>
<evidence type="ECO:0000313" key="3">
    <source>
        <dbReference type="Proteomes" id="UP000695562"/>
    </source>
</evidence>
<dbReference type="InterPro" id="IPR003131">
    <property type="entry name" value="T1-type_BTB"/>
</dbReference>
<dbReference type="EMBL" id="AJWJ01000022">
    <property type="protein sequence ID" value="KAF2077706.1"/>
    <property type="molecule type" value="Genomic_DNA"/>
</dbReference>
<dbReference type="InterPro" id="IPR011333">
    <property type="entry name" value="SKP1/BTB/POZ_sf"/>
</dbReference>
<proteinExistence type="predicted"/>
<evidence type="ECO:0000259" key="1">
    <source>
        <dbReference type="Pfam" id="PF02214"/>
    </source>
</evidence>
<comment type="caution">
    <text evidence="2">The sequence shown here is derived from an EMBL/GenBank/DDBJ whole genome shotgun (WGS) entry which is preliminary data.</text>
</comment>